<dbReference type="KEGG" id="vde:111247018"/>
<evidence type="ECO:0000313" key="16">
    <source>
        <dbReference type="EnsemblMetazoa" id="XP_022653269"/>
    </source>
</evidence>
<comment type="subunit">
    <text evidence="5">Homotetramer.</text>
</comment>
<dbReference type="FunFam" id="1.10.287.990:FF:000001">
    <property type="entry name" value="Superoxide dismutase"/>
    <property type="match status" value="1"/>
</dbReference>
<evidence type="ECO:0000313" key="17">
    <source>
        <dbReference type="Proteomes" id="UP000594260"/>
    </source>
</evidence>
<evidence type="ECO:0000256" key="13">
    <source>
        <dbReference type="RuleBase" id="RU000414"/>
    </source>
</evidence>
<evidence type="ECO:0000256" key="2">
    <source>
        <dbReference type="ARBA" id="ARBA00002170"/>
    </source>
</evidence>
<evidence type="ECO:0000256" key="1">
    <source>
        <dbReference type="ARBA" id="ARBA00001936"/>
    </source>
</evidence>
<dbReference type="InterPro" id="IPR019831">
    <property type="entry name" value="Mn/Fe_SOD_N"/>
</dbReference>
<evidence type="ECO:0000259" key="14">
    <source>
        <dbReference type="Pfam" id="PF00081"/>
    </source>
</evidence>
<dbReference type="OrthoDB" id="239262at2759"/>
<dbReference type="InterPro" id="IPR050265">
    <property type="entry name" value="Fe/Mn_Superoxide_Dismutase"/>
</dbReference>
<feature type="binding site" evidence="12">
    <location>
        <position position="181"/>
    </location>
    <ligand>
        <name>Mn(2+)</name>
        <dbReference type="ChEBI" id="CHEBI:29035"/>
    </ligand>
</feature>
<evidence type="ECO:0000259" key="15">
    <source>
        <dbReference type="Pfam" id="PF02777"/>
    </source>
</evidence>
<dbReference type="GO" id="GO:0098803">
    <property type="term" value="C:respiratory chain complex"/>
    <property type="evidence" value="ECO:0007669"/>
    <property type="project" value="UniProtKB-ARBA"/>
</dbReference>
<dbReference type="Gene3D" id="1.10.287.990">
    <property type="entry name" value="Fe,Mn superoxide dismutase (SOD) domain"/>
    <property type="match status" value="1"/>
</dbReference>
<comment type="function">
    <text evidence="2">Destroys superoxide anion radicals which are normally produced within the cells and which are toxic to biological systems.</text>
</comment>
<dbReference type="GO" id="GO:0004784">
    <property type="term" value="F:superoxide dismutase activity"/>
    <property type="evidence" value="ECO:0007669"/>
    <property type="project" value="UniProtKB-EC"/>
</dbReference>
<feature type="domain" description="Manganese/iron superoxide dismutase N-terminal" evidence="14">
    <location>
        <begin position="20"/>
        <end position="98"/>
    </location>
</feature>
<dbReference type="SUPFAM" id="SSF54719">
    <property type="entry name" value="Fe,Mn superoxide dismutase (SOD), C-terminal domain"/>
    <property type="match status" value="1"/>
</dbReference>
<evidence type="ECO:0000256" key="8">
    <source>
        <dbReference type="ARBA" id="ARBA00023002"/>
    </source>
</evidence>
<dbReference type="PRINTS" id="PR01703">
    <property type="entry name" value="MNSODISMTASE"/>
</dbReference>
<comment type="subcellular location">
    <subcellularLocation>
        <location evidence="3">Mitochondrion</location>
    </subcellularLocation>
</comment>
<protein>
    <recommendedName>
        <fullName evidence="6 13">Superoxide dismutase</fullName>
        <ecNumber evidence="6 13">1.15.1.1</ecNumber>
    </recommendedName>
</protein>
<dbReference type="InParanoid" id="A0A7M7JLY7"/>
<evidence type="ECO:0000256" key="7">
    <source>
        <dbReference type="ARBA" id="ARBA00022723"/>
    </source>
</evidence>
<feature type="binding site" evidence="12">
    <location>
        <position position="43"/>
    </location>
    <ligand>
        <name>Mn(2+)</name>
        <dbReference type="ChEBI" id="CHEBI:29035"/>
    </ligand>
</feature>
<feature type="binding site" evidence="12">
    <location>
        <position position="177"/>
    </location>
    <ligand>
        <name>Mn(2+)</name>
        <dbReference type="ChEBI" id="CHEBI:29035"/>
    </ligand>
</feature>
<dbReference type="EC" id="1.15.1.1" evidence="6 13"/>
<dbReference type="InterPro" id="IPR036314">
    <property type="entry name" value="SOD_C_sf"/>
</dbReference>
<dbReference type="Pfam" id="PF02777">
    <property type="entry name" value="Sod_Fe_C"/>
    <property type="match status" value="1"/>
</dbReference>
<evidence type="ECO:0000256" key="4">
    <source>
        <dbReference type="ARBA" id="ARBA00008714"/>
    </source>
</evidence>
<keyword evidence="7 12" id="KW-0479">Metal-binding</keyword>
<evidence type="ECO:0000256" key="6">
    <source>
        <dbReference type="ARBA" id="ARBA00012682"/>
    </source>
</evidence>
<keyword evidence="10" id="KW-0464">Manganese</keyword>
<dbReference type="InterPro" id="IPR019832">
    <property type="entry name" value="Mn/Fe_SOD_C"/>
</dbReference>
<evidence type="ECO:0000256" key="3">
    <source>
        <dbReference type="ARBA" id="ARBA00004173"/>
    </source>
</evidence>
<proteinExistence type="inferred from homology"/>
<comment type="similarity">
    <text evidence="4 13">Belongs to the iron/manganese superoxide dismutase family.</text>
</comment>
<dbReference type="RefSeq" id="XP_022653269.1">
    <property type="nucleotide sequence ID" value="XM_022797534.1"/>
</dbReference>
<dbReference type="OMA" id="DSLINWD"/>
<comment type="catalytic activity">
    <reaction evidence="11 13">
        <text>2 superoxide + 2 H(+) = H2O2 + O2</text>
        <dbReference type="Rhea" id="RHEA:20696"/>
        <dbReference type="ChEBI" id="CHEBI:15378"/>
        <dbReference type="ChEBI" id="CHEBI:15379"/>
        <dbReference type="ChEBI" id="CHEBI:16240"/>
        <dbReference type="ChEBI" id="CHEBI:18421"/>
        <dbReference type="EC" id="1.15.1.1"/>
    </reaction>
</comment>
<dbReference type="GO" id="GO:0030145">
    <property type="term" value="F:manganese ion binding"/>
    <property type="evidence" value="ECO:0007669"/>
    <property type="project" value="TreeGrafter"/>
</dbReference>
<dbReference type="GO" id="GO:0042803">
    <property type="term" value="F:protein homodimerization activity"/>
    <property type="evidence" value="ECO:0007669"/>
    <property type="project" value="UniProtKB-ARBA"/>
</dbReference>
<dbReference type="InterPro" id="IPR036324">
    <property type="entry name" value="Mn/Fe_SOD_N_sf"/>
</dbReference>
<dbReference type="PROSITE" id="PS00088">
    <property type="entry name" value="SOD_MN"/>
    <property type="match status" value="1"/>
</dbReference>
<keyword evidence="8 13" id="KW-0560">Oxidoreductase</keyword>
<comment type="function">
    <text evidence="13">Destroys radicals which are normally produced within the cells and which are toxic to biological systems.</text>
</comment>
<dbReference type="InterPro" id="IPR019833">
    <property type="entry name" value="Mn/Fe_SOD_BS"/>
</dbReference>
<sequence length="214" mass="24029">MQCFRQVRMVSRALTRGKATLPDLPYDYNALEPVICAEIMTLHHSKHHNAYVTNYNIAAEKLQEAIQKNDTNAQIALQNAIRFNGGGHINHSIFWQNLCNPKDSGEPSAELLAAIKKDFGSFEAMKDKMSAAAVAVQGSGWAWLGLNKANKQLQVAVCPNQDPLEASTGLVPLFGIDVWEHAYYIQYKNVRPDYVKAIWKVANWKDISQRFIKA</sequence>
<comment type="cofactor">
    <cofactor evidence="1">
        <name>Mn(2+)</name>
        <dbReference type="ChEBI" id="CHEBI:29035"/>
    </cofactor>
</comment>
<dbReference type="AlphaFoldDB" id="A0A7M7JLY7"/>
<dbReference type="GO" id="GO:0005739">
    <property type="term" value="C:mitochondrion"/>
    <property type="evidence" value="ECO:0007669"/>
    <property type="project" value="UniProtKB-SubCell"/>
</dbReference>
<dbReference type="CTD" id="6648"/>
<evidence type="ECO:0000256" key="9">
    <source>
        <dbReference type="ARBA" id="ARBA00023128"/>
    </source>
</evidence>
<dbReference type="InterPro" id="IPR001189">
    <property type="entry name" value="Mn/Fe_SOD"/>
</dbReference>
<keyword evidence="9" id="KW-0496">Mitochondrion</keyword>
<dbReference type="FunFam" id="3.55.40.20:FF:000003">
    <property type="entry name" value="Superoxide dismutase [Mn], mitochondrial"/>
    <property type="match status" value="1"/>
</dbReference>
<dbReference type="PANTHER" id="PTHR11404:SF6">
    <property type="entry name" value="SUPEROXIDE DISMUTASE [MN], MITOCHONDRIAL"/>
    <property type="match status" value="1"/>
</dbReference>
<dbReference type="GeneID" id="111247018"/>
<name>A0A7M7JLY7_VARDE</name>
<evidence type="ECO:0000256" key="5">
    <source>
        <dbReference type="ARBA" id="ARBA00011881"/>
    </source>
</evidence>
<evidence type="ECO:0000256" key="11">
    <source>
        <dbReference type="ARBA" id="ARBA00049204"/>
    </source>
</evidence>
<dbReference type="SUPFAM" id="SSF46609">
    <property type="entry name" value="Fe,Mn superoxide dismutase (SOD), N-terminal domain"/>
    <property type="match status" value="1"/>
</dbReference>
<dbReference type="FunCoup" id="A0A7M7JLY7">
    <property type="interactions" value="709"/>
</dbReference>
<keyword evidence="17" id="KW-1185">Reference proteome</keyword>
<dbReference type="Gene3D" id="3.55.40.20">
    <property type="entry name" value="Iron/manganese superoxide dismutase, C-terminal domain"/>
    <property type="match status" value="1"/>
</dbReference>
<accession>A0A7M7JLY7</accession>
<feature type="domain" description="Manganese/iron superoxide dismutase C-terminal" evidence="15">
    <location>
        <begin position="107"/>
        <end position="210"/>
    </location>
</feature>
<dbReference type="PANTHER" id="PTHR11404">
    <property type="entry name" value="SUPEROXIDE DISMUTASE 2"/>
    <property type="match status" value="1"/>
</dbReference>
<evidence type="ECO:0000256" key="12">
    <source>
        <dbReference type="PIRSR" id="PIRSR000349-1"/>
    </source>
</evidence>
<organism evidence="16 17">
    <name type="scientific">Varroa destructor</name>
    <name type="common">Honeybee mite</name>
    <dbReference type="NCBI Taxonomy" id="109461"/>
    <lineage>
        <taxon>Eukaryota</taxon>
        <taxon>Metazoa</taxon>
        <taxon>Ecdysozoa</taxon>
        <taxon>Arthropoda</taxon>
        <taxon>Chelicerata</taxon>
        <taxon>Arachnida</taxon>
        <taxon>Acari</taxon>
        <taxon>Parasitiformes</taxon>
        <taxon>Mesostigmata</taxon>
        <taxon>Gamasina</taxon>
        <taxon>Dermanyssoidea</taxon>
        <taxon>Varroidae</taxon>
        <taxon>Varroa</taxon>
    </lineage>
</organism>
<dbReference type="Proteomes" id="UP000594260">
    <property type="component" value="Unplaced"/>
</dbReference>
<dbReference type="Pfam" id="PF00081">
    <property type="entry name" value="Sod_Fe_N"/>
    <property type="match status" value="1"/>
</dbReference>
<reference evidence="16" key="1">
    <citation type="submission" date="2021-01" db="UniProtKB">
        <authorList>
            <consortium name="EnsemblMetazoa"/>
        </authorList>
    </citation>
    <scope>IDENTIFICATION</scope>
</reference>
<feature type="binding site" evidence="12">
    <location>
        <position position="91"/>
    </location>
    <ligand>
        <name>Mn(2+)</name>
        <dbReference type="ChEBI" id="CHEBI:29035"/>
    </ligand>
</feature>
<evidence type="ECO:0000256" key="10">
    <source>
        <dbReference type="ARBA" id="ARBA00023211"/>
    </source>
</evidence>
<dbReference type="PIRSF" id="PIRSF000349">
    <property type="entry name" value="SODismutase"/>
    <property type="match status" value="1"/>
</dbReference>
<dbReference type="EnsemblMetazoa" id="XM_022797534">
    <property type="protein sequence ID" value="XP_022653269"/>
    <property type="gene ID" value="LOC111247018"/>
</dbReference>